<dbReference type="Proteomes" id="UP001161691">
    <property type="component" value="Unassembled WGS sequence"/>
</dbReference>
<protein>
    <submittedName>
        <fullName evidence="2">Right-handed parallel beta-helix repeat-containing protein</fullName>
    </submittedName>
</protein>
<reference evidence="2" key="1">
    <citation type="submission" date="2023-04" db="EMBL/GenBank/DDBJ databases">
        <title>Comparative genomic analysis of Cohnella hashimotonis sp. nov., isolated from the International Space Station.</title>
        <authorList>
            <person name="Venkateswaran K."/>
            <person name="Simpson A."/>
        </authorList>
    </citation>
    <scope>NUCLEOTIDE SEQUENCE</scope>
    <source>
        <strain evidence="2">F6_2S_P_1</strain>
    </source>
</reference>
<name>A0ABT6TP30_9BACL</name>
<feature type="domain" description="Right handed beta helix" evidence="1">
    <location>
        <begin position="371"/>
        <end position="545"/>
    </location>
</feature>
<dbReference type="PANTHER" id="PTHR36453:SF1">
    <property type="entry name" value="RIGHT HANDED BETA HELIX DOMAIN-CONTAINING PROTEIN"/>
    <property type="match status" value="1"/>
</dbReference>
<dbReference type="InterPro" id="IPR012334">
    <property type="entry name" value="Pectin_lyas_fold"/>
</dbReference>
<keyword evidence="3" id="KW-1185">Reference proteome</keyword>
<organism evidence="2 3">
    <name type="scientific">Cohnella hashimotonis</name>
    <dbReference type="NCBI Taxonomy" id="2826895"/>
    <lineage>
        <taxon>Bacteria</taxon>
        <taxon>Bacillati</taxon>
        <taxon>Bacillota</taxon>
        <taxon>Bacilli</taxon>
        <taxon>Bacillales</taxon>
        <taxon>Paenibacillaceae</taxon>
        <taxon>Cohnella</taxon>
    </lineage>
</organism>
<evidence type="ECO:0000313" key="2">
    <source>
        <dbReference type="EMBL" id="MDI4648617.1"/>
    </source>
</evidence>
<dbReference type="InterPro" id="IPR039448">
    <property type="entry name" value="Beta_helix"/>
</dbReference>
<dbReference type="SMART" id="SM00710">
    <property type="entry name" value="PbH1"/>
    <property type="match status" value="8"/>
</dbReference>
<evidence type="ECO:0000259" key="1">
    <source>
        <dbReference type="Pfam" id="PF13229"/>
    </source>
</evidence>
<dbReference type="RefSeq" id="WP_282911318.1">
    <property type="nucleotide sequence ID" value="NZ_JAGRPV010000001.1"/>
</dbReference>
<dbReference type="Gene3D" id="2.160.20.10">
    <property type="entry name" value="Single-stranded right-handed beta-helix, Pectin lyase-like"/>
    <property type="match status" value="1"/>
</dbReference>
<sequence>MKKIGLTAMALALGLGLSNSIVSVKDAQAVSVSSLYAAPQDFSVTQGRNQWFYQKSAGSVYSNLAYNADDTRWQAAADSGYPWVSKDAMHPSKDFDAVRKWVSPGKGTVTIGGTVKKGDDKGDGILATIKKDKTTLWSAVVSTTDGNSPEVKPVAVEKGTAIYFEVNSRASMNNDHTLWDPEITFTAVNASSTVKAAATSNAVKPAATQVAKPAASSVAKPTVAVAANANSYALSVTSCGAVANDGKDDYGAFAACLDKAKAQGKYVSVPAGEYQLSKILTLNGVKLIGAGMTKTTLISTDPQNGSIDLKGNNAKLSGVKHVYQTTVARGDGSNEKNSITVRGATNFTIDGVYVYKSSTAGILVQGAAKGGTITNNTVDSTGADGIHITDGSSDILIEKNTVKATGDDTIAVVSYAQDGPAVHDVTIRGNDVGYLSKARGIAVVGGTDVLIEDNSVKDTHMAGIYIAVEANYNTVNVDRITVKNNTIDHAGIHEPENHPNVLIYASQGVIDNVTFAGNTIKNAAHRGIGVWGDGQIKDIYFTKNTLINAVGANTTFKAGTIHLSNNTGF</sequence>
<proteinExistence type="predicted"/>
<accession>A0ABT6TP30</accession>
<gene>
    <name evidence="2" type="ORF">KB449_26925</name>
</gene>
<comment type="caution">
    <text evidence="2">The sequence shown here is derived from an EMBL/GenBank/DDBJ whole genome shotgun (WGS) entry which is preliminary data.</text>
</comment>
<dbReference type="SUPFAM" id="SSF51126">
    <property type="entry name" value="Pectin lyase-like"/>
    <property type="match status" value="1"/>
</dbReference>
<evidence type="ECO:0000313" key="3">
    <source>
        <dbReference type="Proteomes" id="UP001161691"/>
    </source>
</evidence>
<dbReference type="InterPro" id="IPR006626">
    <property type="entry name" value="PbH1"/>
</dbReference>
<dbReference type="EMBL" id="JAGRPV010000001">
    <property type="protein sequence ID" value="MDI4648617.1"/>
    <property type="molecule type" value="Genomic_DNA"/>
</dbReference>
<dbReference type="Pfam" id="PF13229">
    <property type="entry name" value="Beta_helix"/>
    <property type="match status" value="1"/>
</dbReference>
<dbReference type="PANTHER" id="PTHR36453">
    <property type="entry name" value="SECRETED PROTEIN-RELATED"/>
    <property type="match status" value="1"/>
</dbReference>
<dbReference type="InterPro" id="IPR011050">
    <property type="entry name" value="Pectin_lyase_fold/virulence"/>
</dbReference>